<dbReference type="OrthoDB" id="3269221at2759"/>
<protein>
    <submittedName>
        <fullName evidence="1">Uncharacterized protein</fullName>
    </submittedName>
</protein>
<name>A0A0C9ZPY3_9AGAM</name>
<dbReference type="Proteomes" id="UP000054018">
    <property type="component" value="Unassembled WGS sequence"/>
</dbReference>
<reference evidence="1 2" key="1">
    <citation type="submission" date="2014-04" db="EMBL/GenBank/DDBJ databases">
        <authorList>
            <consortium name="DOE Joint Genome Institute"/>
            <person name="Kuo A."/>
            <person name="Kohler A."/>
            <person name="Costa M.D."/>
            <person name="Nagy L.G."/>
            <person name="Floudas D."/>
            <person name="Copeland A."/>
            <person name="Barry K.W."/>
            <person name="Cichocki N."/>
            <person name="Veneault-Fourrey C."/>
            <person name="LaButti K."/>
            <person name="Lindquist E.A."/>
            <person name="Lipzen A."/>
            <person name="Lundell T."/>
            <person name="Morin E."/>
            <person name="Murat C."/>
            <person name="Sun H."/>
            <person name="Tunlid A."/>
            <person name="Henrissat B."/>
            <person name="Grigoriev I.V."/>
            <person name="Hibbett D.S."/>
            <person name="Martin F."/>
            <person name="Nordberg H.P."/>
            <person name="Cantor M.N."/>
            <person name="Hua S.X."/>
        </authorList>
    </citation>
    <scope>NUCLEOTIDE SEQUENCE [LARGE SCALE GENOMIC DNA]</scope>
    <source>
        <strain evidence="1 2">441</strain>
    </source>
</reference>
<dbReference type="HOGENOM" id="CLU_030973_1_1_1"/>
<organism evidence="1 2">
    <name type="scientific">Pisolithus microcarpus 441</name>
    <dbReference type="NCBI Taxonomy" id="765257"/>
    <lineage>
        <taxon>Eukaryota</taxon>
        <taxon>Fungi</taxon>
        <taxon>Dikarya</taxon>
        <taxon>Basidiomycota</taxon>
        <taxon>Agaricomycotina</taxon>
        <taxon>Agaricomycetes</taxon>
        <taxon>Agaricomycetidae</taxon>
        <taxon>Boletales</taxon>
        <taxon>Sclerodermatineae</taxon>
        <taxon>Pisolithaceae</taxon>
        <taxon>Pisolithus</taxon>
    </lineage>
</organism>
<evidence type="ECO:0000313" key="2">
    <source>
        <dbReference type="Proteomes" id="UP000054018"/>
    </source>
</evidence>
<reference evidence="2" key="2">
    <citation type="submission" date="2015-01" db="EMBL/GenBank/DDBJ databases">
        <title>Evolutionary Origins and Diversification of the Mycorrhizal Mutualists.</title>
        <authorList>
            <consortium name="DOE Joint Genome Institute"/>
            <consortium name="Mycorrhizal Genomics Consortium"/>
            <person name="Kohler A."/>
            <person name="Kuo A."/>
            <person name="Nagy L.G."/>
            <person name="Floudas D."/>
            <person name="Copeland A."/>
            <person name="Barry K.W."/>
            <person name="Cichocki N."/>
            <person name="Veneault-Fourrey C."/>
            <person name="LaButti K."/>
            <person name="Lindquist E.A."/>
            <person name="Lipzen A."/>
            <person name="Lundell T."/>
            <person name="Morin E."/>
            <person name="Murat C."/>
            <person name="Riley R."/>
            <person name="Ohm R."/>
            <person name="Sun H."/>
            <person name="Tunlid A."/>
            <person name="Henrissat B."/>
            <person name="Grigoriev I.V."/>
            <person name="Hibbett D.S."/>
            <person name="Martin F."/>
        </authorList>
    </citation>
    <scope>NUCLEOTIDE SEQUENCE [LARGE SCALE GENOMIC DNA]</scope>
    <source>
        <strain evidence="2">441</strain>
    </source>
</reference>
<sequence length="187" mass="21143">MLYPDFSNAPDECINHKAQNELPCSLALFRTKSIRGWEFQWPIQTYLHQGMKDWVACLLSRPNIEQLIQETNGNTLSSHHDEIRDIHKAQVLQLLIGPDGRPFMTCEKGTLWLVFSLSVDGFNTFGKKMGGGPASVTAIYMACLSLPIEECFKCENMYLVGVIPSPHKPSEDEINHVLRPLVDDLLE</sequence>
<evidence type="ECO:0000313" key="1">
    <source>
        <dbReference type="EMBL" id="KIK28149.1"/>
    </source>
</evidence>
<accession>A0A0C9ZPY3</accession>
<dbReference type="EMBL" id="KN833693">
    <property type="protein sequence ID" value="KIK28149.1"/>
    <property type="molecule type" value="Genomic_DNA"/>
</dbReference>
<proteinExistence type="predicted"/>
<gene>
    <name evidence="1" type="ORF">PISMIDRAFT_91594</name>
</gene>
<keyword evidence="2" id="KW-1185">Reference proteome</keyword>
<dbReference type="STRING" id="765257.A0A0C9ZPY3"/>
<dbReference type="AlphaFoldDB" id="A0A0C9ZPY3"/>